<feature type="transmembrane region" description="Helical" evidence="1">
    <location>
        <begin position="172"/>
        <end position="189"/>
    </location>
</feature>
<sequence>MNHGSTTMMPDDCCFPDARVSGRIRTLLILVVPSLYLGATLLYSAYQAVWGVQVDPESAYTMNGLVAAAGYGSLKFDHPGTTTTLLVELIVRGWALLARAGDIVAFGLERYDAITWAARAGEALVLTAALLAGGIIVGRTTHSAIAAMLFQAGAFVHADAFHFQMVLAPESLMAAIALFGMAIVIKATLDAHPPSTGLGIVCGAIFALGFSTKYLYLPQALFAVCLLRNRRAFVAAAITGAIGFIGFSLIFNPGTITRGFGWLVQIATHKGNYGEGEPGFIDFGMFWSNMAEIINAAPLVFGVYVAAAAVALAWCIGRRSWRDPVSLTLGAAVLIHAAHLVATSKHYALHYMMAPWVLTGGVLVLIVVQVRRLVPAVPPVALSLLAGGLCAAMSAMTLVDARAAALQASHLNAIGARLSKAVVAAGPACANVSGMFVRAPENDMNHGWDMTLQLWGDQPMRDRFSAAYASAFRVPLLDHNGYTHVLKNNFRPYSYAKLGADYPCIIVRSAVVLDAESSIGLLALNPDHCVIEGTHVYTVGLACAKVRSSFLEQR</sequence>
<proteinExistence type="predicted"/>
<keyword evidence="1" id="KW-0472">Membrane</keyword>
<dbReference type="RefSeq" id="WP_166469424.1">
    <property type="nucleotide sequence ID" value="NZ_CP050066.2"/>
</dbReference>
<feature type="transmembrane region" description="Helical" evidence="1">
    <location>
        <begin position="27"/>
        <end position="46"/>
    </location>
</feature>
<keyword evidence="1" id="KW-1133">Transmembrane helix</keyword>
<evidence type="ECO:0000313" key="2">
    <source>
        <dbReference type="EMBL" id="QIP09962.1"/>
    </source>
</evidence>
<evidence type="ECO:0008006" key="4">
    <source>
        <dbReference type="Google" id="ProtNLM"/>
    </source>
</evidence>
<keyword evidence="1" id="KW-0812">Transmembrane</keyword>
<dbReference type="Proteomes" id="UP000500895">
    <property type="component" value="Chromosome"/>
</dbReference>
<feature type="transmembrane region" description="Helical" evidence="1">
    <location>
        <begin position="293"/>
        <end position="317"/>
    </location>
</feature>
<feature type="transmembrane region" description="Helical" evidence="1">
    <location>
        <begin position="324"/>
        <end position="342"/>
    </location>
</feature>
<name>A0A6G9ABX3_9BRAD</name>
<protein>
    <recommendedName>
        <fullName evidence="4">Glycosyltransferase RgtA/B/C/D-like domain-containing protein</fullName>
    </recommendedName>
</protein>
<reference evidence="2 3" key="1">
    <citation type="journal article" date="2020" name="Int. J. Syst. Evol. Microbiol.">
        <title>Description and complete genome sequences of Bradyrhizobium symbiodeficiens sp. nov., a non-symbiotic bacterium associated with legumes native to Canada.</title>
        <authorList>
            <person name="Bromfield E.S.P."/>
            <person name="Cloutier S."/>
            <person name="Nguyen H.D.T."/>
        </authorList>
    </citation>
    <scope>NUCLEOTIDE SEQUENCE [LARGE SCALE GENOMIC DNA]</scope>
    <source>
        <strain evidence="2 3">101S1MB</strain>
    </source>
</reference>
<feature type="transmembrane region" description="Helical" evidence="1">
    <location>
        <begin position="120"/>
        <end position="137"/>
    </location>
</feature>
<feature type="transmembrane region" description="Helical" evidence="1">
    <location>
        <begin position="195"/>
        <end position="216"/>
    </location>
</feature>
<accession>A0A6G9ABX3</accession>
<evidence type="ECO:0000313" key="3">
    <source>
        <dbReference type="Proteomes" id="UP000500895"/>
    </source>
</evidence>
<feature type="transmembrane region" description="Helical" evidence="1">
    <location>
        <begin position="232"/>
        <end position="251"/>
    </location>
</feature>
<evidence type="ECO:0000256" key="1">
    <source>
        <dbReference type="SAM" id="Phobius"/>
    </source>
</evidence>
<dbReference type="EMBL" id="CP050066">
    <property type="protein sequence ID" value="QIP09962.1"/>
    <property type="molecule type" value="Genomic_DNA"/>
</dbReference>
<gene>
    <name evidence="2" type="ORF">HAV00_28660</name>
</gene>
<feature type="transmembrane region" description="Helical" evidence="1">
    <location>
        <begin position="380"/>
        <end position="399"/>
    </location>
</feature>
<dbReference type="AlphaFoldDB" id="A0A6G9ABX3"/>
<feature type="transmembrane region" description="Helical" evidence="1">
    <location>
        <begin position="348"/>
        <end position="368"/>
    </location>
</feature>
<organism evidence="2 3">
    <name type="scientific">Bradyrhizobium symbiodeficiens</name>
    <dbReference type="NCBI Taxonomy" id="1404367"/>
    <lineage>
        <taxon>Bacteria</taxon>
        <taxon>Pseudomonadati</taxon>
        <taxon>Pseudomonadota</taxon>
        <taxon>Alphaproteobacteria</taxon>
        <taxon>Hyphomicrobiales</taxon>
        <taxon>Nitrobacteraceae</taxon>
        <taxon>Bradyrhizobium</taxon>
    </lineage>
</organism>